<evidence type="ECO:0000313" key="1">
    <source>
        <dbReference type="EMBL" id="SMF96475.1"/>
    </source>
</evidence>
<accession>A0A1Y6D9S5</accession>
<protein>
    <submittedName>
        <fullName evidence="1">Uncharacterized protein</fullName>
    </submittedName>
</protein>
<dbReference type="OrthoDB" id="5574231at2"/>
<evidence type="ECO:0000313" key="2">
    <source>
        <dbReference type="Proteomes" id="UP000192923"/>
    </source>
</evidence>
<proteinExistence type="predicted"/>
<dbReference type="RefSeq" id="WP_085215358.1">
    <property type="nucleotide sequence ID" value="NZ_FXAM01000001.1"/>
</dbReference>
<dbReference type="Proteomes" id="UP000192923">
    <property type="component" value="Unassembled WGS sequence"/>
</dbReference>
<dbReference type="AlphaFoldDB" id="A0A1Y6D9S5"/>
<gene>
    <name evidence="1" type="ORF">SAMN02949497_3875</name>
</gene>
<name>A0A1Y6D9S5_9GAMM</name>
<keyword evidence="2" id="KW-1185">Reference proteome</keyword>
<organism evidence="1 2">
    <name type="scientific">Methylomagnum ishizawai</name>
    <dbReference type="NCBI Taxonomy" id="1760988"/>
    <lineage>
        <taxon>Bacteria</taxon>
        <taxon>Pseudomonadati</taxon>
        <taxon>Pseudomonadota</taxon>
        <taxon>Gammaproteobacteria</taxon>
        <taxon>Methylococcales</taxon>
        <taxon>Methylococcaceae</taxon>
        <taxon>Methylomagnum</taxon>
    </lineage>
</organism>
<dbReference type="EMBL" id="FXAM01000001">
    <property type="protein sequence ID" value="SMF96475.1"/>
    <property type="molecule type" value="Genomic_DNA"/>
</dbReference>
<reference evidence="1 2" key="1">
    <citation type="submission" date="2016-12" db="EMBL/GenBank/DDBJ databases">
        <authorList>
            <person name="Song W.-J."/>
            <person name="Kurnit D.M."/>
        </authorList>
    </citation>
    <scope>NUCLEOTIDE SEQUENCE [LARGE SCALE GENOMIC DNA]</scope>
    <source>
        <strain evidence="1 2">175</strain>
    </source>
</reference>
<sequence length="70" mass="7780">MKTSHLMFAGVAFAVVAEALLLAGNKNGEEEWASFRDAHHCVPVAATDGSNRAGYQCDDGQVHYRWRQMR</sequence>